<gene>
    <name evidence="1" type="ORF">QE109_14505</name>
</gene>
<accession>A0ABT6NG21</accession>
<protein>
    <submittedName>
        <fullName evidence="1">Uncharacterized protein</fullName>
    </submittedName>
</protein>
<comment type="caution">
    <text evidence="1">The sequence shown here is derived from an EMBL/GenBank/DDBJ whole genome shotgun (WGS) entry which is preliminary data.</text>
</comment>
<dbReference type="RefSeq" id="WP_281095262.1">
    <property type="nucleotide sequence ID" value="NZ_JARYZI010000011.1"/>
</dbReference>
<evidence type="ECO:0000313" key="2">
    <source>
        <dbReference type="Proteomes" id="UP001158045"/>
    </source>
</evidence>
<sequence length="97" mass="11874">MFRLWGKIIQKNNIVQNYVFEINKNDQSFDVLLAKGMEDLCNRFDISNPMWLSDNTIDMNRINKTKFKAQHFIEEIEFDYFEIEYLPERENNFHDKM</sequence>
<dbReference type="Proteomes" id="UP001158045">
    <property type="component" value="Unassembled WGS sequence"/>
</dbReference>
<organism evidence="1 2">
    <name type="scientific">Fusibacter bizertensis</name>
    <dbReference type="NCBI Taxonomy" id="1488331"/>
    <lineage>
        <taxon>Bacteria</taxon>
        <taxon>Bacillati</taxon>
        <taxon>Bacillota</taxon>
        <taxon>Clostridia</taxon>
        <taxon>Eubacteriales</taxon>
        <taxon>Eubacteriales Family XII. Incertae Sedis</taxon>
        <taxon>Fusibacter</taxon>
    </lineage>
</organism>
<keyword evidence="2" id="KW-1185">Reference proteome</keyword>
<proteinExistence type="predicted"/>
<dbReference type="EMBL" id="JARYZI010000011">
    <property type="protein sequence ID" value="MDH8679366.1"/>
    <property type="molecule type" value="Genomic_DNA"/>
</dbReference>
<evidence type="ECO:0000313" key="1">
    <source>
        <dbReference type="EMBL" id="MDH8679366.1"/>
    </source>
</evidence>
<name>A0ABT6NG21_9FIRM</name>
<reference evidence="1 2" key="1">
    <citation type="submission" date="2023-04" db="EMBL/GenBank/DDBJ databases">
        <title>Fusibacter bizertensis strain WBS, isolated from littoral bottom sediments of the Arctic seas - biochemical and genomic analysis.</title>
        <authorList>
            <person name="Brioukhanov A.L."/>
        </authorList>
    </citation>
    <scope>NUCLEOTIDE SEQUENCE [LARGE SCALE GENOMIC DNA]</scope>
    <source>
        <strain evidence="1 2">WBS</strain>
    </source>
</reference>